<dbReference type="GeneID" id="115620162"/>
<feature type="domain" description="SLIDE" evidence="4">
    <location>
        <begin position="1"/>
        <end position="87"/>
    </location>
</feature>
<dbReference type="GO" id="GO:0034728">
    <property type="term" value="P:nucleosome organization"/>
    <property type="evidence" value="ECO:0007669"/>
    <property type="project" value="TreeGrafter"/>
</dbReference>
<evidence type="ECO:0000313" key="5">
    <source>
        <dbReference type="Proteomes" id="UP000504634"/>
    </source>
</evidence>
<keyword evidence="5" id="KW-1185">Reference proteome</keyword>
<dbReference type="FunFam" id="1.10.10.60:FF:000049">
    <property type="entry name" value="SWI/SNF-related matrix-associated actin-dependent regulator of chromatin subfamily A member"/>
    <property type="match status" value="1"/>
</dbReference>
<organism evidence="5 6">
    <name type="scientific">Drosophila lebanonensis</name>
    <name type="common">Fruit fly</name>
    <name type="synonym">Scaptodrosophila lebanonensis</name>
    <dbReference type="NCBI Taxonomy" id="7225"/>
    <lineage>
        <taxon>Eukaryota</taxon>
        <taxon>Metazoa</taxon>
        <taxon>Ecdysozoa</taxon>
        <taxon>Arthropoda</taxon>
        <taxon>Hexapoda</taxon>
        <taxon>Insecta</taxon>
        <taxon>Pterygota</taxon>
        <taxon>Neoptera</taxon>
        <taxon>Endopterygota</taxon>
        <taxon>Diptera</taxon>
        <taxon>Brachycera</taxon>
        <taxon>Muscomorpha</taxon>
        <taxon>Ephydroidea</taxon>
        <taxon>Drosophilidae</taxon>
        <taxon>Scaptodrosophila</taxon>
    </lineage>
</organism>
<dbReference type="GO" id="GO:0003677">
    <property type="term" value="F:DNA binding"/>
    <property type="evidence" value="ECO:0007669"/>
    <property type="project" value="InterPro"/>
</dbReference>
<accession>A0A6J2T1L7</accession>
<evidence type="ECO:0000256" key="3">
    <source>
        <dbReference type="SAM" id="MobiDB-lite"/>
    </source>
</evidence>
<dbReference type="Proteomes" id="UP000504634">
    <property type="component" value="Unplaced"/>
</dbReference>
<evidence type="ECO:0000256" key="2">
    <source>
        <dbReference type="ARBA" id="ARBA00023242"/>
    </source>
</evidence>
<dbReference type="OrthoDB" id="5857104at2759"/>
<keyword evidence="2" id="KW-0539">Nucleus</keyword>
<name>A0A6J2T1L7_DROLE</name>
<dbReference type="InterPro" id="IPR015195">
    <property type="entry name" value="SLIDE"/>
</dbReference>
<evidence type="ECO:0000256" key="1">
    <source>
        <dbReference type="ARBA" id="ARBA00004123"/>
    </source>
</evidence>
<sequence>MSRYRAPFHQLRLQYGNNKGKNYTEIEDRFLVCMLHKLGFDKENVYEELRAAIRASPQFRFDWFIKSRTALELQRRCNTLITLIERENMELEKKERAEKKKKTPKTPGGSSGGGNNNTPAAPPQPKANQKRKNEVVATSSNAKKKKK</sequence>
<dbReference type="GO" id="GO:0140658">
    <property type="term" value="F:ATP-dependent chromatin remodeler activity"/>
    <property type="evidence" value="ECO:0007669"/>
    <property type="project" value="TreeGrafter"/>
</dbReference>
<proteinExistence type="predicted"/>
<dbReference type="Pfam" id="PF09111">
    <property type="entry name" value="SLIDE"/>
    <property type="match status" value="1"/>
</dbReference>
<reference evidence="6" key="1">
    <citation type="submission" date="2025-08" db="UniProtKB">
        <authorList>
            <consortium name="RefSeq"/>
        </authorList>
    </citation>
    <scope>IDENTIFICATION</scope>
    <source>
        <strain evidence="6">11010-0011.00</strain>
        <tissue evidence="6">Whole body</tissue>
    </source>
</reference>
<dbReference type="PANTHER" id="PTHR45623:SF49">
    <property type="entry name" value="SWI_SNF-RELATED MATRIX-ASSOCIATED ACTIN-DEPENDENT REGULATOR OF CHROMATIN SUBFAMILY A MEMBER 5"/>
    <property type="match status" value="1"/>
</dbReference>
<evidence type="ECO:0000259" key="4">
    <source>
        <dbReference type="Pfam" id="PF09111"/>
    </source>
</evidence>
<dbReference type="SUPFAM" id="SSF46689">
    <property type="entry name" value="Homeodomain-like"/>
    <property type="match status" value="1"/>
</dbReference>
<feature type="region of interest" description="Disordered" evidence="3">
    <location>
        <begin position="88"/>
        <end position="147"/>
    </location>
</feature>
<dbReference type="GO" id="GO:0016887">
    <property type="term" value="F:ATP hydrolysis activity"/>
    <property type="evidence" value="ECO:0007669"/>
    <property type="project" value="TreeGrafter"/>
</dbReference>
<dbReference type="Gene3D" id="1.10.10.60">
    <property type="entry name" value="Homeodomain-like"/>
    <property type="match status" value="1"/>
</dbReference>
<gene>
    <name evidence="6" type="primary">LOC115620162</name>
</gene>
<dbReference type="PANTHER" id="PTHR45623">
    <property type="entry name" value="CHROMODOMAIN-HELICASE-DNA-BINDING PROTEIN 3-RELATED-RELATED"/>
    <property type="match status" value="1"/>
</dbReference>
<dbReference type="GO" id="GO:0042393">
    <property type="term" value="F:histone binding"/>
    <property type="evidence" value="ECO:0007669"/>
    <property type="project" value="TreeGrafter"/>
</dbReference>
<protein>
    <submittedName>
        <fullName evidence="6">Chromatin-remodeling complex ATPase chain Iswi-like</fullName>
    </submittedName>
</protein>
<dbReference type="AlphaFoldDB" id="A0A6J2T1L7"/>
<comment type="subcellular location">
    <subcellularLocation>
        <location evidence="1">Nucleus</location>
    </subcellularLocation>
</comment>
<evidence type="ECO:0000313" key="6">
    <source>
        <dbReference type="RefSeq" id="XP_030369150.1"/>
    </source>
</evidence>
<dbReference type="InterPro" id="IPR009057">
    <property type="entry name" value="Homeodomain-like_sf"/>
</dbReference>
<dbReference type="GO" id="GO:0003682">
    <property type="term" value="F:chromatin binding"/>
    <property type="evidence" value="ECO:0007669"/>
    <property type="project" value="TreeGrafter"/>
</dbReference>
<dbReference type="GO" id="GO:0000785">
    <property type="term" value="C:chromatin"/>
    <property type="evidence" value="ECO:0007669"/>
    <property type="project" value="UniProtKB-ARBA"/>
</dbReference>
<dbReference type="RefSeq" id="XP_030369150.1">
    <property type="nucleotide sequence ID" value="XM_030513290.1"/>
</dbReference>
<dbReference type="GO" id="GO:0005634">
    <property type="term" value="C:nucleus"/>
    <property type="evidence" value="ECO:0007669"/>
    <property type="project" value="UniProtKB-SubCell"/>
</dbReference>
<feature type="compositionally biased region" description="Basic and acidic residues" evidence="3">
    <location>
        <begin position="88"/>
        <end position="98"/>
    </location>
</feature>